<evidence type="ECO:0000256" key="1">
    <source>
        <dbReference type="ARBA" id="ARBA00004496"/>
    </source>
</evidence>
<evidence type="ECO:0000256" key="6">
    <source>
        <dbReference type="ARBA" id="ARBA00022777"/>
    </source>
</evidence>
<protein>
    <submittedName>
        <fullName evidence="8">PTS glucose transporter subunit IIA</fullName>
    </submittedName>
</protein>
<dbReference type="Pfam" id="PF00358">
    <property type="entry name" value="PTS_EIIA_1"/>
    <property type="match status" value="1"/>
</dbReference>
<keyword evidence="5" id="KW-0598">Phosphotransferase system</keyword>
<name>A0ABS3L508_9ENTE</name>
<keyword evidence="3 8" id="KW-0762">Sugar transport</keyword>
<keyword evidence="9" id="KW-1185">Reference proteome</keyword>
<comment type="subcellular location">
    <subcellularLocation>
        <location evidence="1">Cytoplasm</location>
    </subcellularLocation>
</comment>
<gene>
    <name evidence="8" type="ORF">JZO70_00830</name>
</gene>
<dbReference type="PANTHER" id="PTHR45008">
    <property type="entry name" value="PTS SYSTEM GLUCOSE-SPECIFIC EIIA COMPONENT"/>
    <property type="match status" value="1"/>
</dbReference>
<accession>A0ABS3L508</accession>
<keyword evidence="6" id="KW-0418">Kinase</keyword>
<evidence type="ECO:0000256" key="4">
    <source>
        <dbReference type="ARBA" id="ARBA00022679"/>
    </source>
</evidence>
<evidence type="ECO:0000313" key="8">
    <source>
        <dbReference type="EMBL" id="MBO1304687.1"/>
    </source>
</evidence>
<dbReference type="EMBL" id="JAFREM010000002">
    <property type="protein sequence ID" value="MBO1304687.1"/>
    <property type="molecule type" value="Genomic_DNA"/>
</dbReference>
<dbReference type="InterPro" id="IPR050890">
    <property type="entry name" value="PTS_EIIA_component"/>
</dbReference>
<comment type="caution">
    <text evidence="8">The sequence shown here is derived from an EMBL/GenBank/DDBJ whole genome shotgun (WGS) entry which is preliminary data.</text>
</comment>
<proteinExistence type="predicted"/>
<dbReference type="Gene3D" id="2.70.70.10">
    <property type="entry name" value="Glucose Permease (Domain IIA)"/>
    <property type="match status" value="1"/>
</dbReference>
<dbReference type="InterPro" id="IPR001127">
    <property type="entry name" value="PTS_EIIA_1_perm"/>
</dbReference>
<evidence type="ECO:0000259" key="7">
    <source>
        <dbReference type="PROSITE" id="PS51093"/>
    </source>
</evidence>
<dbReference type="Proteomes" id="UP000664601">
    <property type="component" value="Unassembled WGS sequence"/>
</dbReference>
<organism evidence="8 9">
    <name type="scientific">Candidatus Enterococcus moelleringii</name>
    <dbReference type="NCBI Taxonomy" id="2815325"/>
    <lineage>
        <taxon>Bacteria</taxon>
        <taxon>Bacillati</taxon>
        <taxon>Bacillota</taxon>
        <taxon>Bacilli</taxon>
        <taxon>Lactobacillales</taxon>
        <taxon>Enterococcaceae</taxon>
        <taxon>Enterococcus</taxon>
    </lineage>
</organism>
<dbReference type="SUPFAM" id="SSF51261">
    <property type="entry name" value="Duplicated hybrid motif"/>
    <property type="match status" value="1"/>
</dbReference>
<dbReference type="PROSITE" id="PS51093">
    <property type="entry name" value="PTS_EIIA_TYPE_1"/>
    <property type="match status" value="1"/>
</dbReference>
<sequence>MFNFFKKSAKSTDLSLYAMTEGCLKAITAVDDEVFSTKMMGDGFAIEPQSDDIFAPGAGEVTSVFPTKHAITFKLTNGAEILLHMGLDTVELAGAPFDVLVKEGDQVTAETPVAKMDRKAIEDDGKGTDVIIVVTNTDQFQLPEIPAKDVQQGEEIGAIKEK</sequence>
<dbReference type="PANTHER" id="PTHR45008:SF1">
    <property type="entry name" value="PTS SYSTEM GLUCOSE-SPECIFIC EIIA COMPONENT"/>
    <property type="match status" value="1"/>
</dbReference>
<keyword evidence="2" id="KW-0813">Transport</keyword>
<evidence type="ECO:0000256" key="5">
    <source>
        <dbReference type="ARBA" id="ARBA00022683"/>
    </source>
</evidence>
<dbReference type="NCBIfam" id="TIGR00830">
    <property type="entry name" value="PTBA"/>
    <property type="match status" value="1"/>
</dbReference>
<dbReference type="PROSITE" id="PS00371">
    <property type="entry name" value="PTS_EIIA_TYPE_1_HIS"/>
    <property type="match status" value="1"/>
</dbReference>
<evidence type="ECO:0000313" key="9">
    <source>
        <dbReference type="Proteomes" id="UP000664601"/>
    </source>
</evidence>
<evidence type="ECO:0000256" key="2">
    <source>
        <dbReference type="ARBA" id="ARBA00022448"/>
    </source>
</evidence>
<feature type="domain" description="PTS EIIA type-1" evidence="7">
    <location>
        <begin position="32"/>
        <end position="136"/>
    </location>
</feature>
<dbReference type="InterPro" id="IPR011055">
    <property type="entry name" value="Dup_hybrid_motif"/>
</dbReference>
<keyword evidence="4" id="KW-0808">Transferase</keyword>
<dbReference type="RefSeq" id="WP_207671629.1">
    <property type="nucleotide sequence ID" value="NZ_JAFREM010000002.1"/>
</dbReference>
<evidence type="ECO:0000256" key="3">
    <source>
        <dbReference type="ARBA" id="ARBA00022597"/>
    </source>
</evidence>
<reference evidence="8 9" key="1">
    <citation type="submission" date="2021-03" db="EMBL/GenBank/DDBJ databases">
        <title>Enterococcal diversity collection.</title>
        <authorList>
            <person name="Gilmore M.S."/>
            <person name="Schwartzman J."/>
            <person name="Van Tyne D."/>
            <person name="Martin M."/>
            <person name="Earl A.M."/>
            <person name="Manson A.L."/>
            <person name="Straub T."/>
            <person name="Salamzade R."/>
            <person name="Saavedra J."/>
            <person name="Lebreton F."/>
            <person name="Prichula J."/>
            <person name="Schaufler K."/>
            <person name="Gaca A."/>
            <person name="Sgardioli B."/>
            <person name="Wagenaar J."/>
            <person name="Strong T."/>
        </authorList>
    </citation>
    <scope>NUCLEOTIDE SEQUENCE [LARGE SCALE GENOMIC DNA]</scope>
    <source>
        <strain evidence="8 9">669A</strain>
    </source>
</reference>